<keyword evidence="4" id="KW-1185">Reference proteome</keyword>
<name>A0A5C6ZQL6_9FLAO</name>
<dbReference type="OrthoDB" id="56323at2"/>
<dbReference type="InterPro" id="IPR036188">
    <property type="entry name" value="FAD/NAD-bd_sf"/>
</dbReference>
<reference evidence="3 4" key="1">
    <citation type="submission" date="2019-08" db="EMBL/GenBank/DDBJ databases">
        <title>Genome sequence of Gillisia hiemivivida IC154 (type strain).</title>
        <authorList>
            <person name="Bowman J.P."/>
        </authorList>
    </citation>
    <scope>NUCLEOTIDE SEQUENCE [LARGE SCALE GENOMIC DNA]</scope>
    <source>
        <strain evidence="3 4">IC154</strain>
    </source>
</reference>
<protein>
    <submittedName>
        <fullName evidence="3">FAD-dependent oxidoreductase</fullName>
    </submittedName>
</protein>
<comment type="similarity">
    <text evidence="1">Belongs to the flavin monoamine oxidase family.</text>
</comment>
<evidence type="ECO:0000313" key="3">
    <source>
        <dbReference type="EMBL" id="TXD91931.1"/>
    </source>
</evidence>
<feature type="domain" description="Amine oxidase" evidence="2">
    <location>
        <begin position="9"/>
        <end position="82"/>
    </location>
</feature>
<dbReference type="Gene3D" id="3.50.50.60">
    <property type="entry name" value="FAD/NAD(P)-binding domain"/>
    <property type="match status" value="2"/>
</dbReference>
<dbReference type="AlphaFoldDB" id="A0A5C6ZQL6"/>
<dbReference type="GO" id="GO:0016491">
    <property type="term" value="F:oxidoreductase activity"/>
    <property type="evidence" value="ECO:0007669"/>
    <property type="project" value="InterPro"/>
</dbReference>
<organism evidence="3 4">
    <name type="scientific">Gillisia hiemivivida</name>
    <dbReference type="NCBI Taxonomy" id="291190"/>
    <lineage>
        <taxon>Bacteria</taxon>
        <taxon>Pseudomonadati</taxon>
        <taxon>Bacteroidota</taxon>
        <taxon>Flavobacteriia</taxon>
        <taxon>Flavobacteriales</taxon>
        <taxon>Flavobacteriaceae</taxon>
        <taxon>Gillisia</taxon>
    </lineage>
</organism>
<accession>A0A5C6ZQL6</accession>
<dbReference type="PANTHER" id="PTHR43563">
    <property type="entry name" value="AMINE OXIDASE"/>
    <property type="match status" value="1"/>
</dbReference>
<dbReference type="SUPFAM" id="SSF51905">
    <property type="entry name" value="FAD/NAD(P)-binding domain"/>
    <property type="match status" value="1"/>
</dbReference>
<feature type="domain" description="Amine oxidase" evidence="2">
    <location>
        <begin position="104"/>
        <end position="344"/>
    </location>
</feature>
<dbReference type="EMBL" id="VORY01000030">
    <property type="protein sequence ID" value="TXD91931.1"/>
    <property type="molecule type" value="Genomic_DNA"/>
</dbReference>
<gene>
    <name evidence="3" type="ORF">ES724_15605</name>
</gene>
<dbReference type="SUPFAM" id="SSF54373">
    <property type="entry name" value="FAD-linked reductases, C-terminal domain"/>
    <property type="match status" value="1"/>
</dbReference>
<dbReference type="InterPro" id="IPR002937">
    <property type="entry name" value="Amino_oxidase"/>
</dbReference>
<proteinExistence type="inferred from homology"/>
<dbReference type="RefSeq" id="WP_146934719.1">
    <property type="nucleotide sequence ID" value="NZ_CBCSHZ010000017.1"/>
</dbReference>
<dbReference type="InterPro" id="IPR050703">
    <property type="entry name" value="Flavin_MAO"/>
</dbReference>
<comment type="caution">
    <text evidence="3">The sequence shown here is derived from an EMBL/GenBank/DDBJ whole genome shotgun (WGS) entry which is preliminary data.</text>
</comment>
<dbReference type="Pfam" id="PF01593">
    <property type="entry name" value="Amino_oxidase"/>
    <property type="match status" value="2"/>
</dbReference>
<evidence type="ECO:0000259" key="2">
    <source>
        <dbReference type="Pfam" id="PF01593"/>
    </source>
</evidence>
<sequence length="352" mass="39872">MILIIGAGLSGLLTAYRLKKEGIPFKILEARPRVGGRINTVYGKDNTPVEMGATWFGAQHTYLKALLEELGIEYFEQYMDGTVFFQPFSTSPAESIQIPSQPPSYRISGGSSNLINTLYQKLDEKDIILNQSVKEIKFHNNSVQVITNEVFEGNRVVLAIPPKLWAKKILFEPNLPENLISLAEQTQTWMEDSIKIALTYKQAFWQQADLSGTLFSNTGPITELYDHCDHERSKYALCGFINSSFKQLTYKERRAKVIDQIKNVFGEKAEDFIDYEECIWSKEENTFEASDIALYPHQNNGNPIFSKSFFDDKLLISSSEAASEFPGYMEGAVYSANITAKKIITANVDYRK</sequence>
<dbReference type="PANTHER" id="PTHR43563:SF14">
    <property type="entry name" value="AMINE OXIDASE"/>
    <property type="match status" value="1"/>
</dbReference>
<evidence type="ECO:0000313" key="4">
    <source>
        <dbReference type="Proteomes" id="UP000321367"/>
    </source>
</evidence>
<evidence type="ECO:0000256" key="1">
    <source>
        <dbReference type="ARBA" id="ARBA00005995"/>
    </source>
</evidence>
<dbReference type="Proteomes" id="UP000321367">
    <property type="component" value="Unassembled WGS sequence"/>
</dbReference>